<keyword evidence="4" id="KW-1185">Reference proteome</keyword>
<keyword evidence="2" id="KW-0810">Translation regulation</keyword>
<comment type="similarity">
    <text evidence="1 2">Belongs to the Iojap/RsfS family.</text>
</comment>
<gene>
    <name evidence="2" type="primary">rsfS</name>
    <name evidence="3" type="ORF">SAMN04487850_1777</name>
</gene>
<evidence type="ECO:0000313" key="4">
    <source>
        <dbReference type="Proteomes" id="UP000199373"/>
    </source>
</evidence>
<name>A0A1I0PHP3_9BACT</name>
<reference evidence="3 4" key="1">
    <citation type="submission" date="2016-10" db="EMBL/GenBank/DDBJ databases">
        <authorList>
            <person name="de Groot N.N."/>
        </authorList>
    </citation>
    <scope>NUCLEOTIDE SEQUENCE [LARGE SCALE GENOMIC DNA]</scope>
    <source>
        <strain evidence="3 4">TC2-24</strain>
    </source>
</reference>
<dbReference type="NCBIfam" id="TIGR00090">
    <property type="entry name" value="rsfS_iojap_ybeB"/>
    <property type="match status" value="1"/>
</dbReference>
<evidence type="ECO:0000256" key="2">
    <source>
        <dbReference type="HAMAP-Rule" id="MF_01477"/>
    </source>
</evidence>
<evidence type="ECO:0000313" key="3">
    <source>
        <dbReference type="EMBL" id="SEW13957.1"/>
    </source>
</evidence>
<evidence type="ECO:0000256" key="1">
    <source>
        <dbReference type="ARBA" id="ARBA00010574"/>
    </source>
</evidence>
<keyword evidence="2" id="KW-0678">Repressor</keyword>
<sequence>MEQTKPSGRKATSPSEELVKTITEAIQEKKGSSIVVADLRKIEGTICQYFIICQGNSPSQVEAITESVSDFARERLHEKPAHVVGLENAQWVAMDYSDVLVHIFLPDVREYYDLEHLWEDAPLTRIPDLD</sequence>
<dbReference type="GO" id="GO:0090071">
    <property type="term" value="P:negative regulation of ribosome biogenesis"/>
    <property type="evidence" value="ECO:0007669"/>
    <property type="project" value="UniProtKB-UniRule"/>
</dbReference>
<dbReference type="GO" id="GO:0017148">
    <property type="term" value="P:negative regulation of translation"/>
    <property type="evidence" value="ECO:0007669"/>
    <property type="project" value="UniProtKB-UniRule"/>
</dbReference>
<dbReference type="HAMAP" id="MF_01477">
    <property type="entry name" value="Iojap_RsfS"/>
    <property type="match status" value="1"/>
</dbReference>
<proteinExistence type="inferred from homology"/>
<dbReference type="PANTHER" id="PTHR21043">
    <property type="entry name" value="IOJAP SUPERFAMILY ORTHOLOG"/>
    <property type="match status" value="1"/>
</dbReference>
<dbReference type="SUPFAM" id="SSF81301">
    <property type="entry name" value="Nucleotidyltransferase"/>
    <property type="match status" value="1"/>
</dbReference>
<dbReference type="GO" id="GO:0042256">
    <property type="term" value="P:cytosolic ribosome assembly"/>
    <property type="evidence" value="ECO:0007669"/>
    <property type="project" value="UniProtKB-UniRule"/>
</dbReference>
<organism evidence="3 4">
    <name type="scientific">Prevotella aff. ruminicola Tc2-24</name>
    <dbReference type="NCBI Taxonomy" id="81582"/>
    <lineage>
        <taxon>Bacteria</taxon>
        <taxon>Pseudomonadati</taxon>
        <taxon>Bacteroidota</taxon>
        <taxon>Bacteroidia</taxon>
        <taxon>Bacteroidales</taxon>
        <taxon>Prevotellaceae</taxon>
        <taxon>Prevotella</taxon>
    </lineage>
</organism>
<dbReference type="Proteomes" id="UP000199373">
    <property type="component" value="Unassembled WGS sequence"/>
</dbReference>
<dbReference type="InterPro" id="IPR004394">
    <property type="entry name" value="Iojap/RsfS/C7orf30"/>
</dbReference>
<dbReference type="PANTHER" id="PTHR21043:SF0">
    <property type="entry name" value="MITOCHONDRIAL ASSEMBLY OF RIBOSOMAL LARGE SUBUNIT PROTEIN 1"/>
    <property type="match status" value="1"/>
</dbReference>
<dbReference type="GO" id="GO:0043023">
    <property type="term" value="F:ribosomal large subunit binding"/>
    <property type="evidence" value="ECO:0007669"/>
    <property type="project" value="TreeGrafter"/>
</dbReference>
<protein>
    <recommendedName>
        <fullName evidence="2">Ribosomal silencing factor RsfS</fullName>
    </recommendedName>
</protein>
<dbReference type="AlphaFoldDB" id="A0A1I0PHP3"/>
<dbReference type="Pfam" id="PF02410">
    <property type="entry name" value="RsfS"/>
    <property type="match status" value="1"/>
</dbReference>
<comment type="function">
    <text evidence="2">Functions as a ribosomal silencing factor. Interacts with ribosomal protein uL14 (rplN), blocking formation of intersubunit bridge B8. Prevents association of the 30S and 50S ribosomal subunits and the formation of functional ribosomes, thus repressing translation.</text>
</comment>
<dbReference type="GO" id="GO:0005737">
    <property type="term" value="C:cytoplasm"/>
    <property type="evidence" value="ECO:0007669"/>
    <property type="project" value="UniProtKB-SubCell"/>
</dbReference>
<dbReference type="EMBL" id="FOIQ01000004">
    <property type="protein sequence ID" value="SEW13957.1"/>
    <property type="molecule type" value="Genomic_DNA"/>
</dbReference>
<accession>A0A1I0PHP3</accession>
<dbReference type="RefSeq" id="WP_091915977.1">
    <property type="nucleotide sequence ID" value="NZ_FOIQ01000004.1"/>
</dbReference>
<dbReference type="Gene3D" id="3.30.460.10">
    <property type="entry name" value="Beta Polymerase, domain 2"/>
    <property type="match status" value="1"/>
</dbReference>
<comment type="subcellular location">
    <subcellularLocation>
        <location evidence="2">Cytoplasm</location>
    </subcellularLocation>
</comment>
<dbReference type="InterPro" id="IPR043519">
    <property type="entry name" value="NT_sf"/>
</dbReference>
<keyword evidence="2" id="KW-0963">Cytoplasm</keyword>
<comment type="subunit">
    <text evidence="2">Interacts with ribosomal protein uL14 (rplN).</text>
</comment>